<dbReference type="FunFam" id="3.30.160.60:FF:001366">
    <property type="entry name" value="Zinc finger protein 2"/>
    <property type="match status" value="1"/>
</dbReference>
<dbReference type="GO" id="GO:0009788">
    <property type="term" value="P:negative regulation of abscisic acid-activated signaling pathway"/>
    <property type="evidence" value="ECO:0007669"/>
    <property type="project" value="InterPro"/>
</dbReference>
<dbReference type="STRING" id="29730.A0A0D2UL07"/>
<name>A0A0D2UL07_GOSRA</name>
<dbReference type="KEGG" id="gra:105765939"/>
<dbReference type="InterPro" id="IPR044246">
    <property type="entry name" value="ZFP3-like"/>
</dbReference>
<dbReference type="OMA" id="HAMINKP"/>
<dbReference type="Gramene" id="KJB56550">
    <property type="protein sequence ID" value="KJB56550"/>
    <property type="gene ID" value="B456_009G124600"/>
</dbReference>
<feature type="compositionally biased region" description="Low complexity" evidence="7">
    <location>
        <begin position="8"/>
        <end position="19"/>
    </location>
</feature>
<evidence type="ECO:0000259" key="8">
    <source>
        <dbReference type="PROSITE" id="PS50157"/>
    </source>
</evidence>
<evidence type="ECO:0000313" key="11">
    <source>
        <dbReference type="Proteomes" id="UP000032304"/>
    </source>
</evidence>
<dbReference type="Gene3D" id="3.30.160.60">
    <property type="entry name" value="Classic Zinc Finger"/>
    <property type="match status" value="1"/>
</dbReference>
<keyword evidence="2" id="KW-0479">Metal-binding</keyword>
<keyword evidence="3 6" id="KW-0863">Zinc-finger</keyword>
<proteinExistence type="predicted"/>
<keyword evidence="11" id="KW-1185">Reference proteome</keyword>
<organism evidence="9 11">
    <name type="scientific">Gossypium raimondii</name>
    <name type="common">Peruvian cotton</name>
    <name type="synonym">Gossypium klotzschianum subsp. raimondii</name>
    <dbReference type="NCBI Taxonomy" id="29730"/>
    <lineage>
        <taxon>Eukaryota</taxon>
        <taxon>Viridiplantae</taxon>
        <taxon>Streptophyta</taxon>
        <taxon>Embryophyta</taxon>
        <taxon>Tracheophyta</taxon>
        <taxon>Spermatophyta</taxon>
        <taxon>Magnoliopsida</taxon>
        <taxon>eudicotyledons</taxon>
        <taxon>Gunneridae</taxon>
        <taxon>Pentapetalae</taxon>
        <taxon>rosids</taxon>
        <taxon>malvids</taxon>
        <taxon>Malvales</taxon>
        <taxon>Malvaceae</taxon>
        <taxon>Malvoideae</taxon>
        <taxon>Gossypium</taxon>
    </lineage>
</organism>
<evidence type="ECO:0000256" key="2">
    <source>
        <dbReference type="ARBA" id="ARBA00022723"/>
    </source>
</evidence>
<sequence>MKPPKPSEPSLSETSTIISVSPAATLTTSAHDNTTLKQDKQPAAEAKEEATHHQGVDDDLVLDLRLSNRDQSNPELNFIDCFKADLSGDQDSSELPPQGNETEPRVFSCNYCQRKFYSSQALGGHQNAHKRERTLAKRGQRLGGGAAAASLSAFGYPNTHPSRYSSLASLPLYGSFNKALGIREHSMIHKPSLVPSAHVYGHNGWSRRAVDQTRAVGHVSNLQGINGTAKFQGSVGKFGPATEGMNGHWWDTVNHFNNKKDELKLDLSLKL</sequence>
<dbReference type="GO" id="GO:0008270">
    <property type="term" value="F:zinc ion binding"/>
    <property type="evidence" value="ECO:0007669"/>
    <property type="project" value="UniProtKB-KW"/>
</dbReference>
<dbReference type="GO" id="GO:0005634">
    <property type="term" value="C:nucleus"/>
    <property type="evidence" value="ECO:0007669"/>
    <property type="project" value="UniProtKB-SubCell"/>
</dbReference>
<reference evidence="10 12" key="2">
    <citation type="journal article" date="2019" name="Genome Biol. Evol.">
        <title>Insights into the evolution of the New World diploid cottons (Gossypium, subgenus Houzingenia) based on genome sequencing.</title>
        <authorList>
            <person name="Grover C.E."/>
            <person name="Arick M.A. 2nd"/>
            <person name="Thrash A."/>
            <person name="Conover J.L."/>
            <person name="Sanders W.S."/>
            <person name="Peterson D.G."/>
            <person name="Frelichowski J.E."/>
            <person name="Scheffler J.A."/>
            <person name="Scheffler B.E."/>
            <person name="Wendel J.F."/>
        </authorList>
    </citation>
    <scope>NUCLEOTIDE SEQUENCE [LARGE SCALE GENOMIC DNA]</scope>
    <source>
        <strain evidence="10">8</strain>
        <tissue evidence="10">Leaf</tissue>
    </source>
</reference>
<reference evidence="9 11" key="1">
    <citation type="journal article" date="2012" name="Nature">
        <title>Repeated polyploidization of Gossypium genomes and the evolution of spinnable cotton fibres.</title>
        <authorList>
            <person name="Paterson A.H."/>
            <person name="Wendel J.F."/>
            <person name="Gundlach H."/>
            <person name="Guo H."/>
            <person name="Jenkins J."/>
            <person name="Jin D."/>
            <person name="Llewellyn D."/>
            <person name="Showmaker K.C."/>
            <person name="Shu S."/>
            <person name="Udall J."/>
            <person name="Yoo M.J."/>
            <person name="Byers R."/>
            <person name="Chen W."/>
            <person name="Doron-Faigenboim A."/>
            <person name="Duke M.V."/>
            <person name="Gong L."/>
            <person name="Grimwood J."/>
            <person name="Grover C."/>
            <person name="Grupp K."/>
            <person name="Hu G."/>
            <person name="Lee T.H."/>
            <person name="Li J."/>
            <person name="Lin L."/>
            <person name="Liu T."/>
            <person name="Marler B.S."/>
            <person name="Page J.T."/>
            <person name="Roberts A.W."/>
            <person name="Romanel E."/>
            <person name="Sanders W.S."/>
            <person name="Szadkowski E."/>
            <person name="Tan X."/>
            <person name="Tang H."/>
            <person name="Xu C."/>
            <person name="Wang J."/>
            <person name="Wang Z."/>
            <person name="Zhang D."/>
            <person name="Zhang L."/>
            <person name="Ashrafi H."/>
            <person name="Bedon F."/>
            <person name="Bowers J.E."/>
            <person name="Brubaker C.L."/>
            <person name="Chee P.W."/>
            <person name="Das S."/>
            <person name="Gingle A.R."/>
            <person name="Haigler C.H."/>
            <person name="Harker D."/>
            <person name="Hoffmann L.V."/>
            <person name="Hovav R."/>
            <person name="Jones D.C."/>
            <person name="Lemke C."/>
            <person name="Mansoor S."/>
            <person name="ur Rahman M."/>
            <person name="Rainville L.N."/>
            <person name="Rambani A."/>
            <person name="Reddy U.K."/>
            <person name="Rong J.K."/>
            <person name="Saranga Y."/>
            <person name="Scheffler B.E."/>
            <person name="Scheffler J.A."/>
            <person name="Stelly D.M."/>
            <person name="Triplett B.A."/>
            <person name="Van Deynze A."/>
            <person name="Vaslin M.F."/>
            <person name="Waghmare V.N."/>
            <person name="Walford S.A."/>
            <person name="Wright R.J."/>
            <person name="Zaki E.A."/>
            <person name="Zhang T."/>
            <person name="Dennis E.S."/>
            <person name="Mayer K.F."/>
            <person name="Peterson D.G."/>
            <person name="Rokhsar D.S."/>
            <person name="Wang X."/>
            <person name="Schmutz J."/>
        </authorList>
    </citation>
    <scope>NUCLEOTIDE SEQUENCE [LARGE SCALE GENOMIC DNA]</scope>
</reference>
<evidence type="ECO:0000313" key="12">
    <source>
        <dbReference type="Proteomes" id="UP000593578"/>
    </source>
</evidence>
<dbReference type="Proteomes" id="UP000032304">
    <property type="component" value="Chromosome 9"/>
</dbReference>
<feature type="domain" description="C2H2-type" evidence="8">
    <location>
        <begin position="107"/>
        <end position="134"/>
    </location>
</feature>
<feature type="compositionally biased region" description="Polar residues" evidence="7">
    <location>
        <begin position="22"/>
        <end position="36"/>
    </location>
</feature>
<dbReference type="PROSITE" id="PS00028">
    <property type="entry name" value="ZINC_FINGER_C2H2_1"/>
    <property type="match status" value="1"/>
</dbReference>
<dbReference type="SUPFAM" id="SSF57667">
    <property type="entry name" value="beta-beta-alpha zinc fingers"/>
    <property type="match status" value="1"/>
</dbReference>
<dbReference type="EMBL" id="CM001748">
    <property type="protein sequence ID" value="KJB56550.1"/>
    <property type="molecule type" value="Genomic_DNA"/>
</dbReference>
<evidence type="ECO:0000256" key="6">
    <source>
        <dbReference type="PROSITE-ProRule" id="PRU00042"/>
    </source>
</evidence>
<dbReference type="OrthoDB" id="1933825at2759"/>
<feature type="compositionally biased region" description="Basic and acidic residues" evidence="7">
    <location>
        <begin position="37"/>
        <end position="55"/>
    </location>
</feature>
<dbReference type="eggNOG" id="ENOG502QTKZ">
    <property type="taxonomic scope" value="Eukaryota"/>
</dbReference>
<evidence type="ECO:0000256" key="1">
    <source>
        <dbReference type="ARBA" id="ARBA00004123"/>
    </source>
</evidence>
<dbReference type="InterPro" id="IPR036236">
    <property type="entry name" value="Znf_C2H2_sf"/>
</dbReference>
<evidence type="ECO:0000256" key="7">
    <source>
        <dbReference type="SAM" id="MobiDB-lite"/>
    </source>
</evidence>
<gene>
    <name evidence="9" type="ORF">B456_009G124600</name>
    <name evidence="10" type="ORF">Gorai_011703</name>
</gene>
<reference evidence="10" key="3">
    <citation type="submission" date="2020-04" db="EMBL/GenBank/DDBJ databases">
        <authorList>
            <person name="Grover C.E."/>
            <person name="Arick M.A. II"/>
            <person name="Thrash A."/>
            <person name="Conover J.L."/>
            <person name="Sanders W.S."/>
            <person name="Peterson D.G."/>
            <person name="Scheffler J.A."/>
            <person name="Scheffler B.E."/>
            <person name="Wendel J.F."/>
        </authorList>
    </citation>
    <scope>NUCLEOTIDE SEQUENCE</scope>
    <source>
        <strain evidence="10">8</strain>
        <tissue evidence="10">Leaf</tissue>
    </source>
</reference>
<protein>
    <recommendedName>
        <fullName evidence="8">C2H2-type domain-containing protein</fullName>
    </recommendedName>
</protein>
<dbReference type="EMBL" id="JABEZZ010000009">
    <property type="protein sequence ID" value="MBA0594812.1"/>
    <property type="molecule type" value="Genomic_DNA"/>
</dbReference>
<comment type="subcellular location">
    <subcellularLocation>
        <location evidence="1">Nucleus</location>
    </subcellularLocation>
</comment>
<evidence type="ECO:0000313" key="9">
    <source>
        <dbReference type="EMBL" id="KJB56550.1"/>
    </source>
</evidence>
<dbReference type="Proteomes" id="UP000593578">
    <property type="component" value="Unassembled WGS sequence"/>
</dbReference>
<keyword evidence="4" id="KW-0862">Zinc</keyword>
<dbReference type="InterPro" id="IPR013087">
    <property type="entry name" value="Znf_C2H2_type"/>
</dbReference>
<dbReference type="AlphaFoldDB" id="A0A0D2UL07"/>
<keyword evidence="5" id="KW-0539">Nucleus</keyword>
<evidence type="ECO:0000313" key="10">
    <source>
        <dbReference type="EMBL" id="MBA0594812.1"/>
    </source>
</evidence>
<evidence type="ECO:0000256" key="3">
    <source>
        <dbReference type="ARBA" id="ARBA00022771"/>
    </source>
</evidence>
<evidence type="ECO:0000256" key="5">
    <source>
        <dbReference type="ARBA" id="ARBA00023242"/>
    </source>
</evidence>
<dbReference type="PANTHER" id="PTHR47287">
    <property type="entry name" value="C2H2 AND C2HC ZINC FINGERS SUPERFAMILY PROTEIN"/>
    <property type="match status" value="1"/>
</dbReference>
<dbReference type="PROSITE" id="PS50157">
    <property type="entry name" value="ZINC_FINGER_C2H2_2"/>
    <property type="match status" value="1"/>
</dbReference>
<evidence type="ECO:0000256" key="4">
    <source>
        <dbReference type="ARBA" id="ARBA00022833"/>
    </source>
</evidence>
<feature type="region of interest" description="Disordered" evidence="7">
    <location>
        <begin position="1"/>
        <end position="55"/>
    </location>
</feature>
<dbReference type="PANTHER" id="PTHR47287:SF15">
    <property type="entry name" value="ZINC FINGER PROTEIN 3-LIKE"/>
    <property type="match status" value="1"/>
</dbReference>
<accession>A0A0D2UL07</accession>